<dbReference type="InterPro" id="IPR050651">
    <property type="entry name" value="Plant_Cytochrome_P450_Monoox"/>
</dbReference>
<dbReference type="InterPro" id="IPR036396">
    <property type="entry name" value="Cyt_P450_sf"/>
</dbReference>
<evidence type="ECO:0000313" key="8">
    <source>
        <dbReference type="EMBL" id="KAK6151233.1"/>
    </source>
</evidence>
<keyword evidence="4 7" id="KW-0560">Oxidoreductase</keyword>
<dbReference type="PROSITE" id="PS00086">
    <property type="entry name" value="CYTOCHROME_P450"/>
    <property type="match status" value="1"/>
</dbReference>
<comment type="caution">
    <text evidence="8">The sequence shown here is derived from an EMBL/GenBank/DDBJ whole genome shotgun (WGS) entry which is preliminary data.</text>
</comment>
<evidence type="ECO:0000256" key="6">
    <source>
        <dbReference type="ARBA" id="ARBA00023033"/>
    </source>
</evidence>
<keyword evidence="3 7" id="KW-0479">Metal-binding</keyword>
<evidence type="ECO:0008006" key="10">
    <source>
        <dbReference type="Google" id="ProtNLM"/>
    </source>
</evidence>
<evidence type="ECO:0000313" key="9">
    <source>
        <dbReference type="Proteomes" id="UP001318860"/>
    </source>
</evidence>
<dbReference type="InterPro" id="IPR002401">
    <property type="entry name" value="Cyt_P450_E_grp-I"/>
</dbReference>
<dbReference type="PANTHER" id="PTHR47947:SF57">
    <property type="entry name" value="CYTOCHROME P450 81F3-LIKE"/>
    <property type="match status" value="1"/>
</dbReference>
<dbReference type="EMBL" id="JABTTQ020000008">
    <property type="protein sequence ID" value="KAK6151233.1"/>
    <property type="molecule type" value="Genomic_DNA"/>
</dbReference>
<protein>
    <recommendedName>
        <fullName evidence="10">Cytochrome P450 protein</fullName>
    </recommendedName>
</protein>
<keyword evidence="2 7" id="KW-0349">Heme</keyword>
<evidence type="ECO:0000256" key="5">
    <source>
        <dbReference type="ARBA" id="ARBA00023004"/>
    </source>
</evidence>
<keyword evidence="5 7" id="KW-0408">Iron</keyword>
<dbReference type="Gene3D" id="1.10.630.10">
    <property type="entry name" value="Cytochrome P450"/>
    <property type="match status" value="2"/>
</dbReference>
<evidence type="ECO:0000256" key="3">
    <source>
        <dbReference type="ARBA" id="ARBA00022723"/>
    </source>
</evidence>
<evidence type="ECO:0000256" key="2">
    <source>
        <dbReference type="ARBA" id="ARBA00022617"/>
    </source>
</evidence>
<dbReference type="InterPro" id="IPR017972">
    <property type="entry name" value="Cyt_P450_CS"/>
</dbReference>
<comment type="subcellular location">
    <subcellularLocation>
        <location evidence="1">Membrane</location>
        <topology evidence="1">Single-pass membrane protein</topology>
    </subcellularLocation>
</comment>
<organism evidence="8 9">
    <name type="scientific">Rehmannia glutinosa</name>
    <name type="common">Chinese foxglove</name>
    <dbReference type="NCBI Taxonomy" id="99300"/>
    <lineage>
        <taxon>Eukaryota</taxon>
        <taxon>Viridiplantae</taxon>
        <taxon>Streptophyta</taxon>
        <taxon>Embryophyta</taxon>
        <taxon>Tracheophyta</taxon>
        <taxon>Spermatophyta</taxon>
        <taxon>Magnoliopsida</taxon>
        <taxon>eudicotyledons</taxon>
        <taxon>Gunneridae</taxon>
        <taxon>Pentapetalae</taxon>
        <taxon>asterids</taxon>
        <taxon>lamiids</taxon>
        <taxon>Lamiales</taxon>
        <taxon>Orobanchaceae</taxon>
        <taxon>Rehmannieae</taxon>
        <taxon>Rehmannia</taxon>
    </lineage>
</organism>
<evidence type="ECO:0000256" key="1">
    <source>
        <dbReference type="ARBA" id="ARBA00004167"/>
    </source>
</evidence>
<keyword evidence="9" id="KW-1185">Reference proteome</keyword>
<evidence type="ECO:0000256" key="4">
    <source>
        <dbReference type="ARBA" id="ARBA00023002"/>
    </source>
</evidence>
<sequence length="398" mass="45389">MGRQRWIFGDVQNIAIPKRIGLLTTPLGTTGTTGAQYHLPPTPSLALPVIGHLHLLKQPLHRIPQRFSKKHGPIFSLKLSVRRVVVVSSPDLVEECFTTNDVVFSNCPWALLDDYVGYNRTTIGGAPYGHLWHSLRRLGAQEVFSSTHIDAFSQIRQDEVRRTLQTLIIDENEYTKVGLRPILFELIFNVVTRMLAGKRYSSDEKDNEKLGEKFREIIDEIILLAGTDTSVVTIKWAMSLLLNHPKVLQKAKLELDSQVGHQRLLEEQDLPSLRYLRNIIFETFRMFPAGPLAVPRESSADCKVGGYDIPCGTMLLVNIWAIHRDPQVWDEPTRFKPERFERREVETQMLMTFGMGRRACPGAGLGQRMVGLVLGSLIRCFDWGDRIWRKLIWLKELG</sequence>
<gene>
    <name evidence="8" type="ORF">DH2020_016165</name>
</gene>
<reference evidence="8 9" key="1">
    <citation type="journal article" date="2021" name="Comput. Struct. Biotechnol. J.">
        <title>De novo genome assembly of the potent medicinal plant Rehmannia glutinosa using nanopore technology.</title>
        <authorList>
            <person name="Ma L."/>
            <person name="Dong C."/>
            <person name="Song C."/>
            <person name="Wang X."/>
            <person name="Zheng X."/>
            <person name="Niu Y."/>
            <person name="Chen S."/>
            <person name="Feng W."/>
        </authorList>
    </citation>
    <scope>NUCLEOTIDE SEQUENCE [LARGE SCALE GENOMIC DNA]</scope>
    <source>
        <strain evidence="8">DH-2019</strain>
    </source>
</reference>
<dbReference type="PANTHER" id="PTHR47947">
    <property type="entry name" value="CYTOCHROME P450 82C3-RELATED"/>
    <property type="match status" value="1"/>
</dbReference>
<dbReference type="PRINTS" id="PR00385">
    <property type="entry name" value="P450"/>
</dbReference>
<dbReference type="Proteomes" id="UP001318860">
    <property type="component" value="Unassembled WGS sequence"/>
</dbReference>
<dbReference type="SUPFAM" id="SSF48264">
    <property type="entry name" value="Cytochrome P450"/>
    <property type="match status" value="1"/>
</dbReference>
<dbReference type="PRINTS" id="PR00463">
    <property type="entry name" value="EP450I"/>
</dbReference>
<dbReference type="Pfam" id="PF00067">
    <property type="entry name" value="p450"/>
    <property type="match status" value="2"/>
</dbReference>
<proteinExistence type="inferred from homology"/>
<comment type="similarity">
    <text evidence="7">Belongs to the cytochrome P450 family.</text>
</comment>
<dbReference type="InterPro" id="IPR001128">
    <property type="entry name" value="Cyt_P450"/>
</dbReference>
<accession>A0ABR0WWA3</accession>
<keyword evidence="6 7" id="KW-0503">Monooxygenase</keyword>
<evidence type="ECO:0000256" key="7">
    <source>
        <dbReference type="RuleBase" id="RU000461"/>
    </source>
</evidence>
<name>A0ABR0WWA3_REHGL</name>